<evidence type="ECO:0000313" key="1">
    <source>
        <dbReference type="EMBL" id="SVE42824.1"/>
    </source>
</evidence>
<accession>A0A383DER7</accession>
<name>A0A383DER7_9ZZZZ</name>
<protein>
    <submittedName>
        <fullName evidence="1">Uncharacterized protein</fullName>
    </submittedName>
</protein>
<proteinExistence type="predicted"/>
<reference evidence="1" key="1">
    <citation type="submission" date="2018-05" db="EMBL/GenBank/DDBJ databases">
        <authorList>
            <person name="Lanie J.A."/>
            <person name="Ng W.-L."/>
            <person name="Kazmierczak K.M."/>
            <person name="Andrzejewski T.M."/>
            <person name="Davidsen T.M."/>
            <person name="Wayne K.J."/>
            <person name="Tettelin H."/>
            <person name="Glass J.I."/>
            <person name="Rusch D."/>
            <person name="Podicherti R."/>
            <person name="Tsui H.-C.T."/>
            <person name="Winkler M.E."/>
        </authorList>
    </citation>
    <scope>NUCLEOTIDE SEQUENCE</scope>
</reference>
<organism evidence="1">
    <name type="scientific">marine metagenome</name>
    <dbReference type="NCBI Taxonomy" id="408172"/>
    <lineage>
        <taxon>unclassified sequences</taxon>
        <taxon>metagenomes</taxon>
        <taxon>ecological metagenomes</taxon>
    </lineage>
</organism>
<gene>
    <name evidence="1" type="ORF">METZ01_LOCUS495678</name>
</gene>
<dbReference type="AlphaFoldDB" id="A0A383DER7"/>
<feature type="non-terminal residue" evidence="1">
    <location>
        <position position="40"/>
    </location>
</feature>
<sequence>MNTAVFKNKNTGKSSKNINHSNGGLSVVIPVFNSEGIILE</sequence>
<dbReference type="EMBL" id="UINC01216615">
    <property type="protein sequence ID" value="SVE42824.1"/>
    <property type="molecule type" value="Genomic_DNA"/>
</dbReference>